<dbReference type="OrthoDB" id="26523at2759"/>
<dbReference type="Pfam" id="PF00581">
    <property type="entry name" value="Rhodanese"/>
    <property type="match status" value="1"/>
</dbReference>
<keyword evidence="2 7" id="KW-0132">Cell division</keyword>
<dbReference type="CDD" id="cd01530">
    <property type="entry name" value="Cdc25"/>
    <property type="match status" value="1"/>
</dbReference>
<dbReference type="GO" id="GO:0000086">
    <property type="term" value="P:G2/M transition of mitotic cell cycle"/>
    <property type="evidence" value="ECO:0007669"/>
    <property type="project" value="TreeGrafter"/>
</dbReference>
<dbReference type="InterPro" id="IPR000751">
    <property type="entry name" value="MPI_Phosphatase"/>
</dbReference>
<keyword evidence="6 7" id="KW-0131">Cell cycle</keyword>
<dbReference type="PANTHER" id="PTHR10828:SF76">
    <property type="entry name" value="M-PHASE INDUCER PHOSPHATASE"/>
    <property type="match status" value="1"/>
</dbReference>
<organism evidence="9 10">
    <name type="scientific">Erpetoichthys calabaricus</name>
    <name type="common">Rope fish</name>
    <name type="synonym">Calamoichthys calabaricus</name>
    <dbReference type="NCBI Taxonomy" id="27687"/>
    <lineage>
        <taxon>Eukaryota</taxon>
        <taxon>Metazoa</taxon>
        <taxon>Chordata</taxon>
        <taxon>Craniata</taxon>
        <taxon>Vertebrata</taxon>
        <taxon>Euteleostomi</taxon>
        <taxon>Actinopterygii</taxon>
        <taxon>Polypteriformes</taxon>
        <taxon>Polypteridae</taxon>
        <taxon>Erpetoichthys</taxon>
    </lineage>
</organism>
<dbReference type="Pfam" id="PF06617">
    <property type="entry name" value="M-inducer_phosp"/>
    <property type="match status" value="1"/>
</dbReference>
<dbReference type="Proteomes" id="UP000694620">
    <property type="component" value="Chromosome 5"/>
</dbReference>
<evidence type="ECO:0000313" key="9">
    <source>
        <dbReference type="Ensembl" id="ENSECRP00000005937.1"/>
    </source>
</evidence>
<evidence type="ECO:0000259" key="8">
    <source>
        <dbReference type="PROSITE" id="PS50206"/>
    </source>
</evidence>
<dbReference type="GO" id="GO:0010971">
    <property type="term" value="P:positive regulation of G2/M transition of mitotic cell cycle"/>
    <property type="evidence" value="ECO:0007669"/>
    <property type="project" value="TreeGrafter"/>
</dbReference>
<dbReference type="EC" id="3.1.3.48" evidence="7"/>
<dbReference type="FunFam" id="3.40.250.10:FF:000004">
    <property type="entry name" value="M-phase inducer phosphatase 1 isoform X1"/>
    <property type="match status" value="1"/>
</dbReference>
<evidence type="ECO:0000256" key="4">
    <source>
        <dbReference type="ARBA" id="ARBA00022801"/>
    </source>
</evidence>
<dbReference type="PRINTS" id="PR00716">
    <property type="entry name" value="MPIPHPHTASE"/>
</dbReference>
<keyword evidence="3 7" id="KW-0498">Mitosis</keyword>
<sequence>MEVNPLVSACSSLAPAADDSRPCTLPGLSSSLQLGSCRRAPLCMRALYSPERQAVMSPITNLAHGLNNLDVLGSDTPKRRPHTLNKVPSFASDTSDAGLCMDSPSPVDSTIFDELYDSVPVIKDTKVPFRRIKSLPMSLLGSSPSFKPRDHETEAFVSECPRRVESDKENLNAGFEFKKPTRPISRTRLHTIHGGDGKEAFASRPNSAPALMFSPSPEWAHPENNDSPISLRRSSFTCSINDEDDDGFLEILDDEIENDADVPTGMASLLTAPLVRKKEEVNNQPIIRGQPRGLFRTPSLPCPITRLALKRPERPNDENSPLKLKRRKSIAGAVVVNDDFEEQELMKCRFAQRSKSFCDADIGKLIENDTPELIGDFSKPFILPTIEGKHQDLKYITPEMMVSVLNGEFSHLVEQFVIIDCRYPYEFDGGHIKGALNLHMEDEVEEYLLKSPITPSSPDKRVLIIFHCEFSSERGPRMCRFIRTRDRMLNKYPNLHYPELYILKGGYREFFPKFQTKCEPQDYRPMHHVDFKEDLRKFRMKSRTWAGEKSKRDLYSRLKML</sequence>
<dbReference type="GO" id="GO:0110032">
    <property type="term" value="P:positive regulation of G2/MI transition of meiotic cell cycle"/>
    <property type="evidence" value="ECO:0007669"/>
    <property type="project" value="TreeGrafter"/>
</dbReference>
<dbReference type="GeneTree" id="ENSGT00940000158524"/>
<evidence type="ECO:0000313" key="10">
    <source>
        <dbReference type="Proteomes" id="UP000694620"/>
    </source>
</evidence>
<dbReference type="GO" id="GO:0004725">
    <property type="term" value="F:protein tyrosine phosphatase activity"/>
    <property type="evidence" value="ECO:0007669"/>
    <property type="project" value="UniProtKB-UniRule"/>
</dbReference>
<reference evidence="9" key="2">
    <citation type="submission" date="2025-08" db="UniProtKB">
        <authorList>
            <consortium name="Ensembl"/>
        </authorList>
    </citation>
    <scope>IDENTIFICATION</scope>
</reference>
<evidence type="ECO:0000256" key="1">
    <source>
        <dbReference type="ARBA" id="ARBA00011065"/>
    </source>
</evidence>
<dbReference type="PANTHER" id="PTHR10828">
    <property type="entry name" value="M-PHASE INDUCER PHOSPHATASE DUAL SPECIFICITY PHOSPHATASE CDC25"/>
    <property type="match status" value="1"/>
</dbReference>
<evidence type="ECO:0000256" key="3">
    <source>
        <dbReference type="ARBA" id="ARBA00022776"/>
    </source>
</evidence>
<evidence type="ECO:0000256" key="6">
    <source>
        <dbReference type="ARBA" id="ARBA00023306"/>
    </source>
</evidence>
<proteinExistence type="inferred from homology"/>
<dbReference type="SUPFAM" id="SSF52821">
    <property type="entry name" value="Rhodanese/Cell cycle control phosphatase"/>
    <property type="match status" value="1"/>
</dbReference>
<reference evidence="9" key="1">
    <citation type="submission" date="2021-06" db="EMBL/GenBank/DDBJ databases">
        <authorList>
            <consortium name="Wellcome Sanger Institute Data Sharing"/>
        </authorList>
    </citation>
    <scope>NUCLEOTIDE SEQUENCE [LARGE SCALE GENOMIC DNA]</scope>
</reference>
<comment type="catalytic activity">
    <reaction evidence="7">
        <text>O-phospho-L-tyrosyl-[protein] + H2O = L-tyrosyl-[protein] + phosphate</text>
        <dbReference type="Rhea" id="RHEA:10684"/>
        <dbReference type="Rhea" id="RHEA-COMP:10136"/>
        <dbReference type="Rhea" id="RHEA-COMP:20101"/>
        <dbReference type="ChEBI" id="CHEBI:15377"/>
        <dbReference type="ChEBI" id="CHEBI:43474"/>
        <dbReference type="ChEBI" id="CHEBI:46858"/>
        <dbReference type="ChEBI" id="CHEBI:61978"/>
        <dbReference type="EC" id="3.1.3.48"/>
    </reaction>
</comment>
<dbReference type="SMART" id="SM00450">
    <property type="entry name" value="RHOD"/>
    <property type="match status" value="1"/>
</dbReference>
<dbReference type="GO" id="GO:0005737">
    <property type="term" value="C:cytoplasm"/>
    <property type="evidence" value="ECO:0007669"/>
    <property type="project" value="TreeGrafter"/>
</dbReference>
<dbReference type="GeneID" id="114651638"/>
<keyword evidence="5 7" id="KW-0904">Protein phosphatase</keyword>
<dbReference type="CTD" id="994"/>
<keyword evidence="4 7" id="KW-0378">Hydrolase</keyword>
<evidence type="ECO:0000256" key="7">
    <source>
        <dbReference type="RuleBase" id="RU368028"/>
    </source>
</evidence>
<dbReference type="GO" id="GO:0051301">
    <property type="term" value="P:cell division"/>
    <property type="evidence" value="ECO:0007669"/>
    <property type="project" value="UniProtKB-UniRule"/>
</dbReference>
<comment type="function">
    <text evidence="7">Tyrosine protein phosphatase which functions as a dosage-dependent inducer of mitotic progression.</text>
</comment>
<dbReference type="GO" id="GO:0005634">
    <property type="term" value="C:nucleus"/>
    <property type="evidence" value="ECO:0007669"/>
    <property type="project" value="TreeGrafter"/>
</dbReference>
<dbReference type="InterPro" id="IPR036873">
    <property type="entry name" value="Rhodanese-like_dom_sf"/>
</dbReference>
<protein>
    <recommendedName>
        <fullName evidence="7">M-phase inducer phosphatase</fullName>
        <ecNumber evidence="7">3.1.3.48</ecNumber>
    </recommendedName>
</protein>
<dbReference type="Gene3D" id="3.40.250.10">
    <property type="entry name" value="Rhodanese-like domain"/>
    <property type="match status" value="1"/>
</dbReference>
<name>A0A8C4RVV1_ERPCA</name>
<dbReference type="Ensembl" id="ENSECRT00000006036.1">
    <property type="protein sequence ID" value="ENSECRP00000005937.1"/>
    <property type="gene ID" value="ENSECRG00000003968.1"/>
</dbReference>
<comment type="similarity">
    <text evidence="1 7">Belongs to the MPI phosphatase family.</text>
</comment>
<feature type="domain" description="Rhodanese" evidence="8">
    <location>
        <begin position="412"/>
        <end position="519"/>
    </location>
</feature>
<reference evidence="9" key="3">
    <citation type="submission" date="2025-09" db="UniProtKB">
        <authorList>
            <consortium name="Ensembl"/>
        </authorList>
    </citation>
    <scope>IDENTIFICATION</scope>
</reference>
<dbReference type="AlphaFoldDB" id="A0A8C4RVV1"/>
<gene>
    <name evidence="9" type="primary">cdc25b</name>
</gene>
<accession>A0A8C4RVV1</accession>
<evidence type="ECO:0000256" key="2">
    <source>
        <dbReference type="ARBA" id="ARBA00022618"/>
    </source>
</evidence>
<dbReference type="RefSeq" id="XP_028657293.1">
    <property type="nucleotide sequence ID" value="XM_028801460.2"/>
</dbReference>
<evidence type="ECO:0000256" key="5">
    <source>
        <dbReference type="ARBA" id="ARBA00022912"/>
    </source>
</evidence>
<keyword evidence="10" id="KW-1185">Reference proteome</keyword>
<dbReference type="InterPro" id="IPR001763">
    <property type="entry name" value="Rhodanese-like_dom"/>
</dbReference>
<dbReference type="PROSITE" id="PS50206">
    <property type="entry name" value="RHODANESE_3"/>
    <property type="match status" value="1"/>
</dbReference>